<dbReference type="Pfam" id="PF02811">
    <property type="entry name" value="PHP"/>
    <property type="match status" value="1"/>
</dbReference>
<dbReference type="PANTHER" id="PTHR21039">
    <property type="entry name" value="HISTIDINOL PHOSPHATASE-RELATED"/>
    <property type="match status" value="1"/>
</dbReference>
<evidence type="ECO:0000256" key="4">
    <source>
        <dbReference type="ARBA" id="ARBA00022605"/>
    </source>
</evidence>
<reference evidence="10 11" key="1">
    <citation type="journal article" date="2019" name="Syst. Appl. Microbiol.">
        <title>Polyphasic characterization of two novel Lactobacillus spp. isolated from blown salami packages: Description of Lactobacillus halodurans sp. nov. and Lactobacillus salsicarnum sp. nov.</title>
        <authorList>
            <person name="Schuster J.A."/>
            <person name="Klingl A."/>
            <person name="Vogel R.F."/>
            <person name="Ehrmann M.A."/>
        </authorList>
    </citation>
    <scope>NUCLEOTIDE SEQUENCE [LARGE SCALE GENOMIC DNA]</scope>
    <source>
        <strain evidence="10 11">TMW 1.2118</strain>
    </source>
</reference>
<comment type="pathway">
    <text evidence="1 8">Amino-acid biosynthesis; L-histidine biosynthesis; L-histidine from 5-phospho-alpha-D-ribose 1-diphosphate: step 8/9.</text>
</comment>
<keyword evidence="6 8" id="KW-0368">Histidine biosynthesis</keyword>
<protein>
    <recommendedName>
        <fullName evidence="3 8">Histidinol-phosphatase</fullName>
        <shortName evidence="8">HolPase</shortName>
        <ecNumber evidence="3 8">3.1.3.15</ecNumber>
    </recommendedName>
</protein>
<dbReference type="CDD" id="cd12110">
    <property type="entry name" value="PHP_HisPPase_Hisj_like"/>
    <property type="match status" value="1"/>
</dbReference>
<dbReference type="GO" id="GO:0000105">
    <property type="term" value="P:L-histidine biosynthetic process"/>
    <property type="evidence" value="ECO:0007669"/>
    <property type="project" value="UniProtKB-UniRule"/>
</dbReference>
<dbReference type="NCBIfam" id="TIGR01856">
    <property type="entry name" value="hisJ_fam"/>
    <property type="match status" value="1"/>
</dbReference>
<evidence type="ECO:0000259" key="9">
    <source>
        <dbReference type="Pfam" id="PF02811"/>
    </source>
</evidence>
<dbReference type="Pfam" id="PF13263">
    <property type="entry name" value="PHP_C"/>
    <property type="match status" value="1"/>
</dbReference>
<evidence type="ECO:0000313" key="10">
    <source>
        <dbReference type="EMBL" id="MQS51836.1"/>
    </source>
</evidence>
<evidence type="ECO:0000256" key="1">
    <source>
        <dbReference type="ARBA" id="ARBA00004970"/>
    </source>
</evidence>
<dbReference type="InterPro" id="IPR010140">
    <property type="entry name" value="Histidinol_P_phosphatase_HisJ"/>
</dbReference>
<evidence type="ECO:0000256" key="5">
    <source>
        <dbReference type="ARBA" id="ARBA00022801"/>
    </source>
</evidence>
<gene>
    <name evidence="10" type="primary">hisJ</name>
    <name evidence="10" type="ORF">FHL02_02255</name>
</gene>
<dbReference type="EC" id="3.1.3.15" evidence="3 8"/>
<evidence type="ECO:0000313" key="11">
    <source>
        <dbReference type="Proteomes" id="UP000380386"/>
    </source>
</evidence>
<dbReference type="SUPFAM" id="SSF89550">
    <property type="entry name" value="PHP domain-like"/>
    <property type="match status" value="1"/>
</dbReference>
<evidence type="ECO:0000256" key="2">
    <source>
        <dbReference type="ARBA" id="ARBA00009152"/>
    </source>
</evidence>
<dbReference type="NCBIfam" id="NF005996">
    <property type="entry name" value="PRK08123.1"/>
    <property type="match status" value="1"/>
</dbReference>
<dbReference type="AlphaFoldDB" id="A0A5P0ZFL3"/>
<dbReference type="EMBL" id="VDFM01000002">
    <property type="protein sequence ID" value="MQS51836.1"/>
    <property type="molecule type" value="Genomic_DNA"/>
</dbReference>
<evidence type="ECO:0000256" key="7">
    <source>
        <dbReference type="ARBA" id="ARBA00049158"/>
    </source>
</evidence>
<evidence type="ECO:0000256" key="3">
    <source>
        <dbReference type="ARBA" id="ARBA00013085"/>
    </source>
</evidence>
<feature type="domain" description="PHP" evidence="9">
    <location>
        <begin position="4"/>
        <end position="222"/>
    </location>
</feature>
<keyword evidence="4 8" id="KW-0028">Amino-acid biosynthesis</keyword>
<keyword evidence="5 8" id="KW-0378">Hydrolase</keyword>
<dbReference type="Proteomes" id="UP000380386">
    <property type="component" value="Unassembled WGS sequence"/>
</dbReference>
<dbReference type="PANTHER" id="PTHR21039:SF0">
    <property type="entry name" value="HISTIDINOL-PHOSPHATASE"/>
    <property type="match status" value="1"/>
</dbReference>
<proteinExistence type="inferred from homology"/>
<dbReference type="InterPro" id="IPR004013">
    <property type="entry name" value="PHP_dom"/>
</dbReference>
<dbReference type="GO" id="GO:0004401">
    <property type="term" value="F:histidinol-phosphatase activity"/>
    <property type="evidence" value="ECO:0007669"/>
    <property type="project" value="UniProtKB-UniRule"/>
</dbReference>
<comment type="similarity">
    <text evidence="2 8">Belongs to the PHP hydrolase family. HisK subfamily.</text>
</comment>
<dbReference type="RefSeq" id="WP_153382023.1">
    <property type="nucleotide sequence ID" value="NZ_VDFM01000002.1"/>
</dbReference>
<accession>A0A5P0ZFL3</accession>
<sequence>MLMDGHTHTEFCPHGSREPVEKMIQRAIGLGMEKYCITEHAPLPPDFTESYEGSEDGVSEASIRLDEVEPYLKQMKSLQSKYSDHIQISIGFEVDYLEGFEDFTRRFLEEYGPQTQESILSVHFMKGTDNKFWCVDNGVDDFANGFKQWLNDPQALFEQYYQTVAKSVDADLSMYRPQRIGHMSLIRKYQDHFKITEDLDQQNLDLVMKILTTVKQQQRELDLNLAGLYKPLCNDFYPGKQVLSMAQQLGIPAVYGSDAHDIESVGHGLHLLKSLKFY</sequence>
<dbReference type="GO" id="GO:0005737">
    <property type="term" value="C:cytoplasm"/>
    <property type="evidence" value="ECO:0007669"/>
    <property type="project" value="TreeGrafter"/>
</dbReference>
<dbReference type="Gene3D" id="3.20.20.140">
    <property type="entry name" value="Metal-dependent hydrolases"/>
    <property type="match status" value="1"/>
</dbReference>
<name>A0A5P0ZFL3_9LACO</name>
<evidence type="ECO:0000256" key="8">
    <source>
        <dbReference type="RuleBase" id="RU366003"/>
    </source>
</evidence>
<dbReference type="InterPro" id="IPR016195">
    <property type="entry name" value="Pol/histidinol_Pase-like"/>
</dbReference>
<comment type="catalytic activity">
    <reaction evidence="7 8">
        <text>L-histidinol phosphate + H2O = L-histidinol + phosphate</text>
        <dbReference type="Rhea" id="RHEA:14465"/>
        <dbReference type="ChEBI" id="CHEBI:15377"/>
        <dbReference type="ChEBI" id="CHEBI:43474"/>
        <dbReference type="ChEBI" id="CHEBI:57699"/>
        <dbReference type="ChEBI" id="CHEBI:57980"/>
        <dbReference type="EC" id="3.1.3.15"/>
    </reaction>
</comment>
<comment type="caution">
    <text evidence="10">The sequence shown here is derived from an EMBL/GenBank/DDBJ whole genome shotgun (WGS) entry which is preliminary data.</text>
</comment>
<evidence type="ECO:0000256" key="6">
    <source>
        <dbReference type="ARBA" id="ARBA00023102"/>
    </source>
</evidence>
<dbReference type="UniPathway" id="UPA00031">
    <property type="reaction ID" value="UER00013"/>
</dbReference>
<organism evidence="10 11">
    <name type="scientific">Companilactobacillus mishanensis</name>
    <dbReference type="NCBI Taxonomy" id="2486008"/>
    <lineage>
        <taxon>Bacteria</taxon>
        <taxon>Bacillati</taxon>
        <taxon>Bacillota</taxon>
        <taxon>Bacilli</taxon>
        <taxon>Lactobacillales</taxon>
        <taxon>Lactobacillaceae</taxon>
        <taxon>Companilactobacillus</taxon>
    </lineage>
</organism>
<dbReference type="OrthoDB" id="9775255at2"/>